<dbReference type="Proteomes" id="UP000182793">
    <property type="component" value="Unassembled WGS sequence"/>
</dbReference>
<evidence type="ECO:0000313" key="2">
    <source>
        <dbReference type="EMBL" id="SFL20891.1"/>
    </source>
</evidence>
<protein>
    <submittedName>
        <fullName evidence="1">Uncharacterized protein</fullName>
    </submittedName>
</protein>
<gene>
    <name evidence="1" type="ORF">H702_09325</name>
    <name evidence="2" type="ORF">SAMN02910290_00891</name>
</gene>
<evidence type="ECO:0000313" key="1">
    <source>
        <dbReference type="EMBL" id="KFN85954.1"/>
    </source>
</evidence>
<organism evidence="1 3">
    <name type="scientific">Streptococcus equinus JB1</name>
    <dbReference type="NCBI Taxonomy" id="1294274"/>
    <lineage>
        <taxon>Bacteria</taxon>
        <taxon>Bacillati</taxon>
        <taxon>Bacillota</taxon>
        <taxon>Bacilli</taxon>
        <taxon>Lactobacillales</taxon>
        <taxon>Streptococcaceae</taxon>
        <taxon>Streptococcus</taxon>
    </lineage>
</organism>
<comment type="caution">
    <text evidence="1">The sequence shown here is derived from an EMBL/GenBank/DDBJ whole genome shotgun (WGS) entry which is preliminary data.</text>
</comment>
<dbReference type="AlphaFoldDB" id="A0A091BMN8"/>
<dbReference type="EMBL" id="FOTG01000004">
    <property type="protein sequence ID" value="SFL20891.1"/>
    <property type="molecule type" value="Genomic_DNA"/>
</dbReference>
<proteinExistence type="predicted"/>
<name>A0A091BMN8_STREI</name>
<accession>A0A091BMN8</accession>
<evidence type="ECO:0000313" key="4">
    <source>
        <dbReference type="Proteomes" id="UP000182793"/>
    </source>
</evidence>
<reference evidence="2 4" key="2">
    <citation type="submission" date="2016-10" db="EMBL/GenBank/DDBJ databases">
        <authorList>
            <person name="Varghese N."/>
            <person name="Submissions S."/>
        </authorList>
    </citation>
    <scope>NUCLEOTIDE SEQUENCE [LARGE SCALE GENOMIC DNA]</scope>
    <source>
        <strain evidence="2 4">JB1</strain>
    </source>
</reference>
<dbReference type="EMBL" id="AUZH01000035">
    <property type="protein sequence ID" value="KFN85954.1"/>
    <property type="molecule type" value="Genomic_DNA"/>
</dbReference>
<reference evidence="1 3" key="1">
    <citation type="journal article" date="2014" name="Genome Announc.">
        <title>Draft Genome Sequences of Streptococcus bovis Strains ATCC 33317 and JB1.</title>
        <authorList>
            <person name="Benahmed F.H."/>
            <person name="Gopinath G.R."/>
            <person name="Harbottle H."/>
            <person name="Cotta M.A."/>
            <person name="Luo Y."/>
            <person name="Henderson C."/>
            <person name="Teri P."/>
            <person name="Soppet D."/>
            <person name="Rasmussen M."/>
            <person name="Whitehead T.R."/>
            <person name="Davidson M."/>
        </authorList>
    </citation>
    <scope>NUCLEOTIDE SEQUENCE [LARGE SCALE GENOMIC DNA]</scope>
    <source>
        <strain evidence="1 3">JB1</strain>
    </source>
</reference>
<evidence type="ECO:0000313" key="3">
    <source>
        <dbReference type="Proteomes" id="UP000029382"/>
    </source>
</evidence>
<sequence length="60" mass="7033">MKNPFKYGKFCGKWYPVVKLEFRIHGLADIKLTKIIKVGKRYVGLTIFKNDIVSSRLFIL</sequence>
<dbReference type="Proteomes" id="UP000029382">
    <property type="component" value="Unassembled WGS sequence"/>
</dbReference>
<keyword evidence="4" id="KW-1185">Reference proteome</keyword>